<proteinExistence type="predicted"/>
<protein>
    <submittedName>
        <fullName evidence="1">Uncharacterized protein</fullName>
    </submittedName>
</protein>
<gene>
    <name evidence="1" type="ORF">COY61_00895</name>
</gene>
<dbReference type="EMBL" id="PFMI01000025">
    <property type="protein sequence ID" value="PIZ01023.1"/>
    <property type="molecule type" value="Genomic_DNA"/>
</dbReference>
<accession>A0A2M7RNH6</accession>
<sequence>MVFLIIISVLLPNFGLAQEEKQMENKLSIEKIIEKTEKLPGEFFSVWEKIHQKIIEIWKQKNFPKIKIWIEKETSFFKEEFRKERQEMEQEIKKKFSEKLKKLWQWIVGA</sequence>
<dbReference type="Proteomes" id="UP000229371">
    <property type="component" value="Unassembled WGS sequence"/>
</dbReference>
<evidence type="ECO:0000313" key="1">
    <source>
        <dbReference type="EMBL" id="PIZ01023.1"/>
    </source>
</evidence>
<name>A0A2M7RNH6_9BACT</name>
<comment type="caution">
    <text evidence="1">The sequence shown here is derived from an EMBL/GenBank/DDBJ whole genome shotgun (WGS) entry which is preliminary data.</text>
</comment>
<reference evidence="2" key="1">
    <citation type="submission" date="2017-09" db="EMBL/GenBank/DDBJ databases">
        <title>Depth-based differentiation of microbial function through sediment-hosted aquifers and enrichment of novel symbionts in the deep terrestrial subsurface.</title>
        <authorList>
            <person name="Probst A.J."/>
            <person name="Ladd B."/>
            <person name="Jarett J.K."/>
            <person name="Geller-Mcgrath D.E."/>
            <person name="Sieber C.M.K."/>
            <person name="Emerson J.B."/>
            <person name="Anantharaman K."/>
            <person name="Thomas B.C."/>
            <person name="Malmstrom R."/>
            <person name="Stieglmeier M."/>
            <person name="Klingl A."/>
            <person name="Woyke T."/>
            <person name="Ryan C.M."/>
            <person name="Banfield J.F."/>
        </authorList>
    </citation>
    <scope>NUCLEOTIDE SEQUENCE [LARGE SCALE GENOMIC DNA]</scope>
</reference>
<dbReference type="AlphaFoldDB" id="A0A2M7RNH6"/>
<evidence type="ECO:0000313" key="2">
    <source>
        <dbReference type="Proteomes" id="UP000229371"/>
    </source>
</evidence>
<organism evidence="1 2">
    <name type="scientific">bacterium (Candidatus Gribaldobacteria) CG_4_10_14_0_8_um_filter_33_9</name>
    <dbReference type="NCBI Taxonomy" id="2014266"/>
    <lineage>
        <taxon>Bacteria</taxon>
        <taxon>Candidatus Gribaldobacteria</taxon>
    </lineage>
</organism>